<evidence type="ECO:0000256" key="8">
    <source>
        <dbReference type="SAM" id="MobiDB-lite"/>
    </source>
</evidence>
<feature type="transmembrane region" description="Helical" evidence="9">
    <location>
        <begin position="68"/>
        <end position="91"/>
    </location>
</feature>
<name>A0A1S3IJU1_LINAN</name>
<feature type="transmembrane region" description="Helical" evidence="9">
    <location>
        <begin position="111"/>
        <end position="133"/>
    </location>
</feature>
<feature type="region of interest" description="Disordered" evidence="8">
    <location>
        <begin position="400"/>
        <end position="489"/>
    </location>
</feature>
<evidence type="ECO:0000256" key="10">
    <source>
        <dbReference type="SAM" id="SignalP"/>
    </source>
</evidence>
<feature type="compositionally biased region" description="Basic and acidic residues" evidence="8">
    <location>
        <begin position="624"/>
        <end position="633"/>
    </location>
</feature>
<feature type="region of interest" description="Disordered" evidence="8">
    <location>
        <begin position="607"/>
        <end position="635"/>
    </location>
</feature>
<feature type="compositionally biased region" description="Polar residues" evidence="8">
    <location>
        <begin position="262"/>
        <end position="271"/>
    </location>
</feature>
<sequence>MQAIIAAVVGLSIFHLVLGAVSVCLGVVSSIQAEVWLAHSVSPIWSGGFFILTGILGFACAKKKSAYLILCFTAFSVVSLVTAVVSIQLLRLGLINHTNDGNTFQKEKKDFLIIVALATAGTECLICIISSFVSCRVARAAKKELFKKREGTFSVQDICVNEDQFMSNADMGELNPAMEGNGILERECQPSECGNMWTTYFGQVTPTMIDVQGKDSHPSHLKIDTPHTLSDVRLQPPSGLPDKPGDRIVSEELRNHGGSIRGNENTMNTSLCGDEKEASNSVSKYRHDMGSIGMENDNTRTALANSVEASAESLEDVLFSLSEDKSIVSPSPSPDIVINGADGKTQIKVSFTEMSLQSGYIAQSRRQRSFQTNFHKRKHEVKDEKRKPTSLKDINKIKDENHCAVNDNHISGERKKRKLPVVSTPNGESALASSEASSTTAKKRSSAEVNIAEDQSTEHMTSNFAQINQPKTYKNADSKRQTIPASDLSVSKRNSRYIFTQVQDEGEYPKPKSNINRLSGSKSSHGAKERRSTQSTETKVASRHMGMISIPNPSIKKHRRHSLHTALDPIVENPADMNEPSMPSIRSSPNLTEAITDISVNVPPTAWSDIPDVNKEQNVSPGDAKNRLIDRPGRSPRVFSQEFSCVVHEPPYVEDNGAHSQNYVTSWH</sequence>
<evidence type="ECO:0000256" key="6">
    <source>
        <dbReference type="ARBA" id="ARBA00023136"/>
    </source>
</evidence>
<feature type="signal peptide" evidence="10">
    <location>
        <begin position="1"/>
        <end position="19"/>
    </location>
</feature>
<dbReference type="GO" id="GO:0005737">
    <property type="term" value="C:cytoplasm"/>
    <property type="evidence" value="ECO:0007669"/>
    <property type="project" value="UniProtKB-SubCell"/>
</dbReference>
<dbReference type="STRING" id="7574.A0A1S3IJU1"/>
<evidence type="ECO:0000256" key="5">
    <source>
        <dbReference type="ARBA" id="ARBA00022989"/>
    </source>
</evidence>
<feature type="chain" id="PRO_5010219076" description="Transmembrane protein 196" evidence="10">
    <location>
        <begin position="20"/>
        <end position="668"/>
    </location>
</feature>
<keyword evidence="5 9" id="KW-1133">Transmembrane helix</keyword>
<evidence type="ECO:0000256" key="7">
    <source>
        <dbReference type="ARBA" id="ARBA00044525"/>
    </source>
</evidence>
<evidence type="ECO:0000256" key="1">
    <source>
        <dbReference type="ARBA" id="ARBA00004141"/>
    </source>
</evidence>
<accession>A0A1S3IJU1</accession>
<dbReference type="PANTHER" id="PTHR28681">
    <property type="entry name" value="TRANSMEMBRANE PROTEIN 196"/>
    <property type="match status" value="1"/>
</dbReference>
<dbReference type="GeneID" id="106164882"/>
<feature type="region of interest" description="Disordered" evidence="8">
    <location>
        <begin position="502"/>
        <end position="542"/>
    </location>
</feature>
<evidence type="ECO:0000256" key="4">
    <source>
        <dbReference type="ARBA" id="ARBA00022692"/>
    </source>
</evidence>
<evidence type="ECO:0000313" key="12">
    <source>
        <dbReference type="RefSeq" id="XP_013398378.1"/>
    </source>
</evidence>
<evidence type="ECO:0000256" key="3">
    <source>
        <dbReference type="ARBA" id="ARBA00022490"/>
    </source>
</evidence>
<keyword evidence="4 9" id="KW-0812">Transmembrane</keyword>
<evidence type="ECO:0000256" key="9">
    <source>
        <dbReference type="SAM" id="Phobius"/>
    </source>
</evidence>
<feature type="region of interest" description="Disordered" evidence="8">
    <location>
        <begin position="224"/>
        <end position="282"/>
    </location>
</feature>
<dbReference type="AlphaFoldDB" id="A0A1S3IJU1"/>
<feature type="compositionally biased region" description="Polar residues" evidence="8">
    <location>
        <begin position="458"/>
        <end position="472"/>
    </location>
</feature>
<proteinExistence type="predicted"/>
<comment type="subcellular location">
    <subcellularLocation>
        <location evidence="2">Cytoplasm</location>
    </subcellularLocation>
    <subcellularLocation>
        <location evidence="1">Membrane</location>
        <topology evidence="1">Multi-pass membrane protein</topology>
    </subcellularLocation>
</comment>
<evidence type="ECO:0000313" key="11">
    <source>
        <dbReference type="Proteomes" id="UP000085678"/>
    </source>
</evidence>
<reference evidence="12" key="1">
    <citation type="submission" date="2025-08" db="UniProtKB">
        <authorList>
            <consortium name="RefSeq"/>
        </authorList>
    </citation>
    <scope>IDENTIFICATION</scope>
    <source>
        <tissue evidence="12">Gonads</tissue>
    </source>
</reference>
<feature type="compositionally biased region" description="Polar residues" evidence="8">
    <location>
        <begin position="513"/>
        <end position="524"/>
    </location>
</feature>
<dbReference type="InterPro" id="IPR037661">
    <property type="entry name" value="TMEM196"/>
</dbReference>
<keyword evidence="10" id="KW-0732">Signal</keyword>
<keyword evidence="11" id="KW-1185">Reference proteome</keyword>
<feature type="compositionally biased region" description="Basic and acidic residues" evidence="8">
    <location>
        <begin position="243"/>
        <end position="255"/>
    </location>
</feature>
<keyword evidence="3" id="KW-0963">Cytoplasm</keyword>
<dbReference type="RefSeq" id="XP_013398378.1">
    <property type="nucleotide sequence ID" value="XM_013542924.1"/>
</dbReference>
<dbReference type="KEGG" id="lak:106164882"/>
<dbReference type="PANTHER" id="PTHR28681:SF1">
    <property type="entry name" value="TRANSMEMBRANE PROTEIN 196"/>
    <property type="match status" value="1"/>
</dbReference>
<dbReference type="Proteomes" id="UP000085678">
    <property type="component" value="Unplaced"/>
</dbReference>
<dbReference type="InParanoid" id="A0A1S3IJU1"/>
<dbReference type="Pfam" id="PF04103">
    <property type="entry name" value="CD20"/>
    <property type="match status" value="1"/>
</dbReference>
<feature type="transmembrane region" description="Helical" evidence="9">
    <location>
        <begin position="43"/>
        <end position="61"/>
    </location>
</feature>
<keyword evidence="6 9" id="KW-0472">Membrane</keyword>
<dbReference type="InterPro" id="IPR007237">
    <property type="entry name" value="CD20-like"/>
</dbReference>
<evidence type="ECO:0000256" key="2">
    <source>
        <dbReference type="ARBA" id="ARBA00004496"/>
    </source>
</evidence>
<gene>
    <name evidence="12" type="primary">LOC106164882</name>
</gene>
<protein>
    <recommendedName>
        <fullName evidence="7">Transmembrane protein 196</fullName>
    </recommendedName>
</protein>
<feature type="compositionally biased region" description="Low complexity" evidence="8">
    <location>
        <begin position="428"/>
        <end position="440"/>
    </location>
</feature>
<organism evidence="11 12">
    <name type="scientific">Lingula anatina</name>
    <name type="common">Brachiopod</name>
    <name type="synonym">Lingula unguis</name>
    <dbReference type="NCBI Taxonomy" id="7574"/>
    <lineage>
        <taxon>Eukaryota</taxon>
        <taxon>Metazoa</taxon>
        <taxon>Spiralia</taxon>
        <taxon>Lophotrochozoa</taxon>
        <taxon>Brachiopoda</taxon>
        <taxon>Linguliformea</taxon>
        <taxon>Lingulata</taxon>
        <taxon>Lingulida</taxon>
        <taxon>Linguloidea</taxon>
        <taxon>Lingulidae</taxon>
        <taxon>Lingula</taxon>
    </lineage>
</organism>
<dbReference type="OrthoDB" id="10016951at2759"/>
<dbReference type="GO" id="GO:0016020">
    <property type="term" value="C:membrane"/>
    <property type="evidence" value="ECO:0007669"/>
    <property type="project" value="UniProtKB-SubCell"/>
</dbReference>